<feature type="transmembrane region" description="Helical" evidence="8">
    <location>
        <begin position="527"/>
        <end position="548"/>
    </location>
</feature>
<dbReference type="AlphaFoldDB" id="A0A2N8KJS7"/>
<evidence type="ECO:0000313" key="10">
    <source>
        <dbReference type="Proteomes" id="UP000235994"/>
    </source>
</evidence>
<keyword evidence="10" id="KW-1185">Reference proteome</keyword>
<comment type="caution">
    <text evidence="9">The sequence shown here is derived from an EMBL/GenBank/DDBJ whole genome shotgun (WGS) entry which is preliminary data.</text>
</comment>
<dbReference type="RefSeq" id="WP_012251098.1">
    <property type="nucleotide sequence ID" value="NZ_POQS01000003.1"/>
</dbReference>
<comment type="subcellular location">
    <subcellularLocation>
        <location evidence="1">Cell membrane</location>
        <topology evidence="1">Multi-pass membrane protein</topology>
    </subcellularLocation>
</comment>
<feature type="transmembrane region" description="Helical" evidence="8">
    <location>
        <begin position="402"/>
        <end position="420"/>
    </location>
</feature>
<gene>
    <name evidence="9" type="ORF">C1I89_14760</name>
</gene>
<dbReference type="InterPro" id="IPR037294">
    <property type="entry name" value="ABC_BtuC-like"/>
</dbReference>
<keyword evidence="6 8" id="KW-1133">Transmembrane helix</keyword>
<comment type="similarity">
    <text evidence="2">Belongs to the binding-protein-dependent transport system permease family. FecCD subfamily.</text>
</comment>
<keyword evidence="3" id="KW-0813">Transport</keyword>
<organism evidence="9 10">
    <name type="scientific">Achromobacter pulmonis</name>
    <dbReference type="NCBI Taxonomy" id="1389932"/>
    <lineage>
        <taxon>Bacteria</taxon>
        <taxon>Pseudomonadati</taxon>
        <taxon>Pseudomonadota</taxon>
        <taxon>Betaproteobacteria</taxon>
        <taxon>Burkholderiales</taxon>
        <taxon>Alcaligenaceae</taxon>
        <taxon>Achromobacter</taxon>
    </lineage>
</organism>
<feature type="transmembrane region" description="Helical" evidence="8">
    <location>
        <begin position="244"/>
        <end position="268"/>
    </location>
</feature>
<feature type="transmembrane region" description="Helical" evidence="8">
    <location>
        <begin position="615"/>
        <end position="635"/>
    </location>
</feature>
<feature type="transmembrane region" description="Helical" evidence="8">
    <location>
        <begin position="280"/>
        <end position="298"/>
    </location>
</feature>
<protein>
    <submittedName>
        <fullName evidence="9">Fe(3+)-hydroxamate ABC transporter permease FhuB</fullName>
    </submittedName>
</protein>
<evidence type="ECO:0000313" key="9">
    <source>
        <dbReference type="EMBL" id="PND33708.1"/>
    </source>
</evidence>
<evidence type="ECO:0000256" key="7">
    <source>
        <dbReference type="ARBA" id="ARBA00023136"/>
    </source>
</evidence>
<dbReference type="GO" id="GO:0005886">
    <property type="term" value="C:plasma membrane"/>
    <property type="evidence" value="ECO:0007669"/>
    <property type="project" value="UniProtKB-SubCell"/>
</dbReference>
<feature type="transmembrane region" description="Helical" evidence="8">
    <location>
        <begin position="555"/>
        <end position="572"/>
    </location>
</feature>
<keyword evidence="4" id="KW-1003">Cell membrane</keyword>
<feature type="transmembrane region" description="Helical" evidence="8">
    <location>
        <begin position="310"/>
        <end position="331"/>
    </location>
</feature>
<feature type="transmembrane region" description="Helical" evidence="8">
    <location>
        <begin position="578"/>
        <end position="603"/>
    </location>
</feature>
<evidence type="ECO:0000256" key="2">
    <source>
        <dbReference type="ARBA" id="ARBA00007935"/>
    </source>
</evidence>
<dbReference type="PANTHER" id="PTHR30472">
    <property type="entry name" value="FERRIC ENTEROBACTIN TRANSPORT SYSTEM PERMEASE PROTEIN"/>
    <property type="match status" value="1"/>
</dbReference>
<evidence type="ECO:0000256" key="5">
    <source>
        <dbReference type="ARBA" id="ARBA00022692"/>
    </source>
</evidence>
<feature type="transmembrane region" description="Helical" evidence="8">
    <location>
        <begin position="150"/>
        <end position="172"/>
    </location>
</feature>
<dbReference type="GO" id="GO:0022857">
    <property type="term" value="F:transmembrane transporter activity"/>
    <property type="evidence" value="ECO:0007669"/>
    <property type="project" value="InterPro"/>
</dbReference>
<reference evidence="9 10" key="1">
    <citation type="submission" date="2018-01" db="EMBL/GenBank/DDBJ databases">
        <title>The draft genome of an aniline degradation strain ANB-1.</title>
        <authorList>
            <person name="Zhang L."/>
            <person name="Jiang J."/>
        </authorList>
    </citation>
    <scope>NUCLEOTIDE SEQUENCE [LARGE SCALE GENOMIC DNA]</scope>
    <source>
        <strain evidence="9 10">ANB-1</strain>
    </source>
</reference>
<sequence>MRALLSGPAAALPPVRWLVLAVLAALAVGLTLRSLAALAPLGEWGAIAAGRQGGVQALILAHVALPRVTMSIVMGAALGLAGLLLQQALRNPLADPATLGVSSGAYLAMAGAALYAPALLDWSPEAVALGGGVLACLLVMAVARGSQFSTISVILAGLIVSLFCGAAAAALTLMNHEYLSGLFIWQTGSLAQNGWYRVGRALPQLALLAVVAWLLRRPLALLALEDAHAASLGLHVSRVRAAAIAVGVAISAVSVAAVGVIGFIGLMAPNLARMLGARTLRQGMAVAPVVGALLLWLTDQGVQLMERSAGSMPTGSACALVGAPLLLWLLLRQRGALGGRPAAADSVALQRRLAAGPILALCALACVTSVLAGLLLGRGASGWAGVDEIAWVGIWDWRAPRVAAAAVAGAMLALAGTLLQRLTGNPLASPEVLGVSAGASLGVIALLLLTADLGAQGMLAASCVGAMATLAAVVALNWRFGFAPERLLLVGAALSTLFSACAAFLLTSGDPRAAALLTWMSGSTYRVTSASIAPGLLLLVLGYGSALAGQRWLDILPLGRAGAVALGVNVTLARLYFLAIIAVVTASATILVGPLTFVGLLAPHIVRGLGLTRPLPLLAGAVLGGATIMVAADWLGRTVIFPWQIPAGLIAMLAGGPVFLWLLWRNK</sequence>
<dbReference type="Pfam" id="PF01032">
    <property type="entry name" value="FecCD"/>
    <property type="match status" value="2"/>
</dbReference>
<feature type="transmembrane region" description="Helical" evidence="8">
    <location>
        <begin position="432"/>
        <end position="451"/>
    </location>
</feature>
<feature type="transmembrane region" description="Helical" evidence="8">
    <location>
        <begin position="641"/>
        <end position="664"/>
    </location>
</feature>
<feature type="transmembrane region" description="Helical" evidence="8">
    <location>
        <begin position="126"/>
        <end position="143"/>
    </location>
</feature>
<feature type="transmembrane region" description="Helical" evidence="8">
    <location>
        <begin position="64"/>
        <end position="85"/>
    </location>
</feature>
<feature type="transmembrane region" description="Helical" evidence="8">
    <location>
        <begin position="487"/>
        <end position="507"/>
    </location>
</feature>
<dbReference type="InterPro" id="IPR000522">
    <property type="entry name" value="ABC_transptr_permease_BtuC"/>
</dbReference>
<keyword evidence="5 8" id="KW-0812">Transmembrane</keyword>
<dbReference type="NCBIfam" id="NF007866">
    <property type="entry name" value="PRK10577.1-2"/>
    <property type="match status" value="1"/>
</dbReference>
<dbReference type="SUPFAM" id="SSF81345">
    <property type="entry name" value="ABC transporter involved in vitamin B12 uptake, BtuC"/>
    <property type="match status" value="2"/>
</dbReference>
<evidence type="ECO:0000256" key="4">
    <source>
        <dbReference type="ARBA" id="ARBA00022475"/>
    </source>
</evidence>
<dbReference type="PANTHER" id="PTHR30472:SF37">
    <property type="entry name" value="FE(3+) DICITRATE TRANSPORT SYSTEM PERMEASE PROTEIN FECD-RELATED"/>
    <property type="match status" value="1"/>
</dbReference>
<feature type="transmembrane region" description="Helical" evidence="8">
    <location>
        <begin position="352"/>
        <end position="376"/>
    </location>
</feature>
<dbReference type="EMBL" id="POQS01000003">
    <property type="protein sequence ID" value="PND33708.1"/>
    <property type="molecule type" value="Genomic_DNA"/>
</dbReference>
<feature type="transmembrane region" description="Helical" evidence="8">
    <location>
        <begin position="97"/>
        <end position="120"/>
    </location>
</feature>
<dbReference type="GO" id="GO:0033214">
    <property type="term" value="P:siderophore-iron import into cell"/>
    <property type="evidence" value="ECO:0007669"/>
    <property type="project" value="TreeGrafter"/>
</dbReference>
<accession>A0A2N8KJS7</accession>
<keyword evidence="7 8" id="KW-0472">Membrane</keyword>
<evidence type="ECO:0000256" key="6">
    <source>
        <dbReference type="ARBA" id="ARBA00022989"/>
    </source>
</evidence>
<evidence type="ECO:0000256" key="1">
    <source>
        <dbReference type="ARBA" id="ARBA00004651"/>
    </source>
</evidence>
<feature type="transmembrane region" description="Helical" evidence="8">
    <location>
        <begin position="457"/>
        <end position="480"/>
    </location>
</feature>
<evidence type="ECO:0000256" key="3">
    <source>
        <dbReference type="ARBA" id="ARBA00022448"/>
    </source>
</evidence>
<dbReference type="Proteomes" id="UP000235994">
    <property type="component" value="Unassembled WGS sequence"/>
</dbReference>
<dbReference type="CDD" id="cd06550">
    <property type="entry name" value="TM_ABC_iron-siderophores_like"/>
    <property type="match status" value="2"/>
</dbReference>
<evidence type="ECO:0000256" key="8">
    <source>
        <dbReference type="SAM" id="Phobius"/>
    </source>
</evidence>
<proteinExistence type="inferred from homology"/>
<dbReference type="Gene3D" id="1.10.3470.10">
    <property type="entry name" value="ABC transporter involved in vitamin B12 uptake, BtuC"/>
    <property type="match status" value="2"/>
</dbReference>
<name>A0A2N8KJS7_9BURK</name>